<dbReference type="SUPFAM" id="SSF46785">
    <property type="entry name" value="Winged helix' DNA-binding domain"/>
    <property type="match status" value="1"/>
</dbReference>
<evidence type="ECO:0000259" key="4">
    <source>
        <dbReference type="PROSITE" id="PS50987"/>
    </source>
</evidence>
<protein>
    <submittedName>
        <fullName evidence="5">ArsR family transcriptional regulator</fullName>
    </submittedName>
</protein>
<dbReference type="GO" id="GO:0003700">
    <property type="term" value="F:DNA-binding transcription factor activity"/>
    <property type="evidence" value="ECO:0007669"/>
    <property type="project" value="InterPro"/>
</dbReference>
<proteinExistence type="predicted"/>
<evidence type="ECO:0000256" key="3">
    <source>
        <dbReference type="ARBA" id="ARBA00023163"/>
    </source>
</evidence>
<dbReference type="Gene3D" id="1.10.10.10">
    <property type="entry name" value="Winged helix-like DNA-binding domain superfamily/Winged helix DNA-binding domain"/>
    <property type="match status" value="1"/>
</dbReference>
<evidence type="ECO:0000256" key="2">
    <source>
        <dbReference type="ARBA" id="ARBA00023125"/>
    </source>
</evidence>
<feature type="domain" description="HTH arsR-type" evidence="4">
    <location>
        <begin position="22"/>
        <end position="114"/>
    </location>
</feature>
<dbReference type="InterPro" id="IPR011991">
    <property type="entry name" value="ArsR-like_HTH"/>
</dbReference>
<dbReference type="InterPro" id="IPR036390">
    <property type="entry name" value="WH_DNA-bd_sf"/>
</dbReference>
<name>A0A7C4BAR7_THEPE</name>
<dbReference type="InterPro" id="IPR036388">
    <property type="entry name" value="WH-like_DNA-bd_sf"/>
</dbReference>
<dbReference type="Pfam" id="PF12840">
    <property type="entry name" value="HTH_20"/>
    <property type="match status" value="1"/>
</dbReference>
<accession>A0A7C4BAR7</accession>
<dbReference type="InterPro" id="IPR051011">
    <property type="entry name" value="Metal_resp_trans_reg"/>
</dbReference>
<sequence length="649" mass="72772">MLKQPRSRVRCAKHGFSTASVWSNFVELSADKIFRALASPVRLRVLRALYSGSKRLSEVANLLGVSPEQLMYHLKQLKNAQLVSQVNEFYTLTDLGRRVYSLVVELEVSLRLAEHEPLVFNGKGAPIPLRLYLQALAFWIYGVDTRSRRGIRIENLLEEVSSLRSDAAPELSMLLLSLSQLIRERKTDVGRVEEVISRRYGVREKSSRALEILSETRLYDFVLLKLASAFMNPDNGVSLVYVPTPQLEHLRTLLRGETLPSEIVIRIPGDEQSAPETLGLLAVISRFLRTSIVLHAEALDDILPELERILEETVRTYPLLIIHAKSSNEFSTTTCRYLTQMINRGVPVLFSFQELVPSAGMFALEIGEDAALHLGSCTVLGPELASKSRILGKELSDLLEGLAPGIIDLFKILKRKASLWSNLIGITSTETKIVAQITLAGAEVAYTMLSGSEEKDKHLYDYQLVERSGSLLAELKAFTEEKLAEEGVRALYTFFSPRETITLEKGAGRWVVNNISPFTLVGRSFEETLALESRLHTLVQPAPSILEIRFRELSAVQLEHTLRSLEKLGVRLFTVTKTGITYCEECGNIFGGKLPRCPRCQSVRLTPLVRVDLSYTPSTELLPGYAEEAEARGSAEHYFTHESSWLERR</sequence>
<keyword evidence="1" id="KW-0805">Transcription regulation</keyword>
<dbReference type="PANTHER" id="PTHR43132:SF2">
    <property type="entry name" value="ARSENICAL RESISTANCE OPERON REPRESSOR ARSR-RELATED"/>
    <property type="match status" value="1"/>
</dbReference>
<dbReference type="InterPro" id="IPR001845">
    <property type="entry name" value="HTH_ArsR_DNA-bd_dom"/>
</dbReference>
<evidence type="ECO:0000256" key="1">
    <source>
        <dbReference type="ARBA" id="ARBA00023015"/>
    </source>
</evidence>
<gene>
    <name evidence="5" type="ORF">ENV17_04775</name>
</gene>
<dbReference type="SMART" id="SM00418">
    <property type="entry name" value="HTH_ARSR"/>
    <property type="match status" value="1"/>
</dbReference>
<dbReference type="EMBL" id="DTFI01000111">
    <property type="protein sequence ID" value="HGI43679.1"/>
    <property type="molecule type" value="Genomic_DNA"/>
</dbReference>
<organism evidence="5">
    <name type="scientific">Thermofilum pendens</name>
    <dbReference type="NCBI Taxonomy" id="2269"/>
    <lineage>
        <taxon>Archaea</taxon>
        <taxon>Thermoproteota</taxon>
        <taxon>Thermoprotei</taxon>
        <taxon>Thermofilales</taxon>
        <taxon>Thermofilaceae</taxon>
        <taxon>Thermofilum</taxon>
    </lineage>
</organism>
<dbReference type="PANTHER" id="PTHR43132">
    <property type="entry name" value="ARSENICAL RESISTANCE OPERON REPRESSOR ARSR-RELATED"/>
    <property type="match status" value="1"/>
</dbReference>
<comment type="caution">
    <text evidence="5">The sequence shown here is derived from an EMBL/GenBank/DDBJ whole genome shotgun (WGS) entry which is preliminary data.</text>
</comment>
<keyword evidence="3" id="KW-0804">Transcription</keyword>
<keyword evidence="2" id="KW-0238">DNA-binding</keyword>
<dbReference type="CDD" id="cd00090">
    <property type="entry name" value="HTH_ARSR"/>
    <property type="match status" value="1"/>
</dbReference>
<dbReference type="AlphaFoldDB" id="A0A7C4BAR7"/>
<reference evidence="5" key="1">
    <citation type="journal article" date="2020" name="mSystems">
        <title>Genome- and Community-Level Interaction Insights into Carbon Utilization and Element Cycling Functions of Hydrothermarchaeota in Hydrothermal Sediment.</title>
        <authorList>
            <person name="Zhou Z."/>
            <person name="Liu Y."/>
            <person name="Xu W."/>
            <person name="Pan J."/>
            <person name="Luo Z.H."/>
            <person name="Li M."/>
        </authorList>
    </citation>
    <scope>NUCLEOTIDE SEQUENCE [LARGE SCALE GENOMIC DNA]</scope>
    <source>
        <strain evidence="5">SpSt-735</strain>
    </source>
</reference>
<evidence type="ECO:0000313" key="5">
    <source>
        <dbReference type="EMBL" id="HGI43679.1"/>
    </source>
</evidence>
<dbReference type="PROSITE" id="PS50987">
    <property type="entry name" value="HTH_ARSR_2"/>
    <property type="match status" value="1"/>
</dbReference>
<dbReference type="GO" id="GO:0003677">
    <property type="term" value="F:DNA binding"/>
    <property type="evidence" value="ECO:0007669"/>
    <property type="project" value="UniProtKB-KW"/>
</dbReference>